<proteinExistence type="predicted"/>
<organism evidence="2 3">
    <name type="scientific">Planctomyces bekefii</name>
    <dbReference type="NCBI Taxonomy" id="1653850"/>
    <lineage>
        <taxon>Bacteria</taxon>
        <taxon>Pseudomonadati</taxon>
        <taxon>Planctomycetota</taxon>
        <taxon>Planctomycetia</taxon>
        <taxon>Planctomycetales</taxon>
        <taxon>Planctomycetaceae</taxon>
        <taxon>Planctomyces</taxon>
    </lineage>
</organism>
<comment type="caution">
    <text evidence="2">The sequence shown here is derived from an EMBL/GenBank/DDBJ whole genome shotgun (WGS) entry which is preliminary data.</text>
</comment>
<name>A0A5C6M221_9PLAN</name>
<protein>
    <recommendedName>
        <fullName evidence="4">TolC family protein</fullName>
    </recommendedName>
</protein>
<feature type="non-terminal residue" evidence="2">
    <location>
        <position position="92"/>
    </location>
</feature>
<evidence type="ECO:0000313" key="2">
    <source>
        <dbReference type="EMBL" id="TWW08668.1"/>
    </source>
</evidence>
<evidence type="ECO:0000256" key="1">
    <source>
        <dbReference type="SAM" id="SignalP"/>
    </source>
</evidence>
<keyword evidence="1" id="KW-0732">Signal</keyword>
<accession>A0A5C6M221</accession>
<evidence type="ECO:0008006" key="4">
    <source>
        <dbReference type="Google" id="ProtNLM"/>
    </source>
</evidence>
<dbReference type="SUPFAM" id="SSF56954">
    <property type="entry name" value="Outer membrane efflux proteins (OEP)"/>
    <property type="match status" value="1"/>
</dbReference>
<feature type="chain" id="PRO_5022658895" description="TolC family protein" evidence="1">
    <location>
        <begin position="19"/>
        <end position="92"/>
    </location>
</feature>
<reference evidence="2 3" key="2">
    <citation type="submission" date="2019-08" db="EMBL/GenBank/DDBJ databases">
        <authorList>
            <person name="Henke P."/>
        </authorList>
    </citation>
    <scope>NUCLEOTIDE SEQUENCE [LARGE SCALE GENOMIC DNA]</scope>
    <source>
        <strain evidence="2">Phe10_nw2017</strain>
    </source>
</reference>
<feature type="signal peptide" evidence="1">
    <location>
        <begin position="1"/>
        <end position="18"/>
    </location>
</feature>
<sequence length="92" mass="10248">MKKSFLLLILISMLSASAKPAVIMNLDDALVMAMENSIQLNIAKTELDIKNAEIKIAQARLNPNLISDNGIAEKTYRLGLEKTFEMGNKRKK</sequence>
<gene>
    <name evidence="2" type="ORF">E3A20_22050</name>
</gene>
<keyword evidence="3" id="KW-1185">Reference proteome</keyword>
<dbReference type="AlphaFoldDB" id="A0A5C6M221"/>
<dbReference type="Proteomes" id="UP000321083">
    <property type="component" value="Unassembled WGS sequence"/>
</dbReference>
<evidence type="ECO:0000313" key="3">
    <source>
        <dbReference type="Proteomes" id="UP000321083"/>
    </source>
</evidence>
<reference evidence="2 3" key="1">
    <citation type="submission" date="2019-08" db="EMBL/GenBank/DDBJ databases">
        <title>100 year-old enigma solved: identification of Planctomyces bekefii, the type genus and species of the phylum Planctomycetes.</title>
        <authorList>
            <person name="Svetlana D.N."/>
            <person name="Overmann J."/>
        </authorList>
    </citation>
    <scope>NUCLEOTIDE SEQUENCE [LARGE SCALE GENOMIC DNA]</scope>
    <source>
        <strain evidence="2">Phe10_nw2017</strain>
    </source>
</reference>
<dbReference type="EMBL" id="SRHE01000559">
    <property type="protein sequence ID" value="TWW08668.1"/>
    <property type="molecule type" value="Genomic_DNA"/>
</dbReference>